<keyword evidence="2" id="KW-1185">Reference proteome</keyword>
<dbReference type="EMBL" id="JBFXLR010000011">
    <property type="protein sequence ID" value="KAL2854523.1"/>
    <property type="molecule type" value="Genomic_DNA"/>
</dbReference>
<evidence type="ECO:0000313" key="2">
    <source>
        <dbReference type="Proteomes" id="UP001610444"/>
    </source>
</evidence>
<organism evidence="1 2">
    <name type="scientific">Aspergillus pseudodeflectus</name>
    <dbReference type="NCBI Taxonomy" id="176178"/>
    <lineage>
        <taxon>Eukaryota</taxon>
        <taxon>Fungi</taxon>
        <taxon>Dikarya</taxon>
        <taxon>Ascomycota</taxon>
        <taxon>Pezizomycotina</taxon>
        <taxon>Eurotiomycetes</taxon>
        <taxon>Eurotiomycetidae</taxon>
        <taxon>Eurotiales</taxon>
        <taxon>Aspergillaceae</taxon>
        <taxon>Aspergillus</taxon>
        <taxon>Aspergillus subgen. Nidulantes</taxon>
    </lineage>
</organism>
<gene>
    <name evidence="1" type="ORF">BJX68DRAFT_29517</name>
</gene>
<evidence type="ECO:0000313" key="1">
    <source>
        <dbReference type="EMBL" id="KAL2854523.1"/>
    </source>
</evidence>
<accession>A0ABR4KQG8</accession>
<dbReference type="GeneID" id="98164081"/>
<reference evidence="1 2" key="1">
    <citation type="submission" date="2024-07" db="EMBL/GenBank/DDBJ databases">
        <title>Section-level genome sequencing and comparative genomics of Aspergillus sections Usti and Cavernicolus.</title>
        <authorList>
            <consortium name="Lawrence Berkeley National Laboratory"/>
            <person name="Nybo J.L."/>
            <person name="Vesth T.C."/>
            <person name="Theobald S."/>
            <person name="Frisvad J.C."/>
            <person name="Larsen T.O."/>
            <person name="Kjaerboelling I."/>
            <person name="Rothschild-Mancinelli K."/>
            <person name="Lyhne E.K."/>
            <person name="Kogle M.E."/>
            <person name="Barry K."/>
            <person name="Clum A."/>
            <person name="Na H."/>
            <person name="Ledsgaard L."/>
            <person name="Lin J."/>
            <person name="Lipzen A."/>
            <person name="Kuo A."/>
            <person name="Riley R."/>
            <person name="Mondo S."/>
            <person name="LaButti K."/>
            <person name="Haridas S."/>
            <person name="Pangalinan J."/>
            <person name="Salamov A.A."/>
            <person name="Simmons B.A."/>
            <person name="Magnuson J.K."/>
            <person name="Chen J."/>
            <person name="Drula E."/>
            <person name="Henrissat B."/>
            <person name="Wiebenga A."/>
            <person name="Lubbers R.J."/>
            <person name="Gomes A.C."/>
            <person name="Macurrencykelacurrency M.R."/>
            <person name="Stajich J."/>
            <person name="Grigoriev I.V."/>
            <person name="Mortensen U.H."/>
            <person name="De vries R.P."/>
            <person name="Baker S.E."/>
            <person name="Andersen M.R."/>
        </authorList>
    </citation>
    <scope>NUCLEOTIDE SEQUENCE [LARGE SCALE GENOMIC DNA]</scope>
    <source>
        <strain evidence="1 2">CBS 756.74</strain>
    </source>
</reference>
<name>A0ABR4KQG8_9EURO</name>
<comment type="caution">
    <text evidence="1">The sequence shown here is derived from an EMBL/GenBank/DDBJ whole genome shotgun (WGS) entry which is preliminary data.</text>
</comment>
<sequence length="237" mass="27725">MMDEEILVSSNEWCKYIKWGADDFWDSHGIYIDQVHHLFQFPQFPSSCRQLLSYPLLSTFLMPILFSSLRLLFLPPHFPPFTLLTSAIPPSYHFQYLVSSEFPYGYSKFKYLALVTTATPHIADSTPSCVGKPPFLIFFEVYQASKFRDTPQRLISSLLSSVNHSRRSDLQHTDATIRTSKSKFLRYRTAIYPIRYARFTLLTSSRETRRHSRANVKTLSTFRVVSWTPARLFFHEK</sequence>
<dbReference type="RefSeq" id="XP_070901387.1">
    <property type="nucleotide sequence ID" value="XM_071048917.1"/>
</dbReference>
<proteinExistence type="predicted"/>
<protein>
    <submittedName>
        <fullName evidence="1">Uncharacterized protein</fullName>
    </submittedName>
</protein>
<dbReference type="Proteomes" id="UP001610444">
    <property type="component" value="Unassembled WGS sequence"/>
</dbReference>